<dbReference type="InterPro" id="IPR003439">
    <property type="entry name" value="ABC_transporter-like_ATP-bd"/>
</dbReference>
<feature type="transmembrane region" description="Helical" evidence="10">
    <location>
        <begin position="312"/>
        <end position="335"/>
    </location>
</feature>
<dbReference type="SMART" id="SM00382">
    <property type="entry name" value="AAA"/>
    <property type="match status" value="2"/>
</dbReference>
<feature type="domain" description="ABC transmembrane type-1" evidence="12">
    <location>
        <begin position="100"/>
        <end position="370"/>
    </location>
</feature>
<dbReference type="InterPro" id="IPR044746">
    <property type="entry name" value="ABCC_6TM_D1"/>
</dbReference>
<dbReference type="Proteomes" id="UP000663825">
    <property type="component" value="Unassembled WGS sequence"/>
</dbReference>
<keyword evidence="7" id="KW-0067">ATP-binding</keyword>
<evidence type="ECO:0000256" key="7">
    <source>
        <dbReference type="ARBA" id="ARBA00022840"/>
    </source>
</evidence>
<protein>
    <submittedName>
        <fullName evidence="13">Uncharacterized protein</fullName>
    </submittedName>
</protein>
<dbReference type="CDD" id="cd18579">
    <property type="entry name" value="ABC_6TM_ABCC_D1"/>
    <property type="match status" value="1"/>
</dbReference>
<dbReference type="FunFam" id="1.20.1560.10:FF:000013">
    <property type="entry name" value="ABC transporter C family member 2"/>
    <property type="match status" value="1"/>
</dbReference>
<evidence type="ECO:0000313" key="13">
    <source>
        <dbReference type="EMBL" id="CAF3413007.1"/>
    </source>
</evidence>
<keyword evidence="8 10" id="KW-1133">Transmembrane helix</keyword>
<dbReference type="Pfam" id="PF00005">
    <property type="entry name" value="ABC_tran"/>
    <property type="match status" value="2"/>
</dbReference>
<dbReference type="CDD" id="cd03244">
    <property type="entry name" value="ABCC_MRP_domain2"/>
    <property type="match status" value="1"/>
</dbReference>
<evidence type="ECO:0000256" key="10">
    <source>
        <dbReference type="SAM" id="Phobius"/>
    </source>
</evidence>
<dbReference type="InterPro" id="IPR027417">
    <property type="entry name" value="P-loop_NTPase"/>
</dbReference>
<evidence type="ECO:0000259" key="11">
    <source>
        <dbReference type="PROSITE" id="PS50893"/>
    </source>
</evidence>
<dbReference type="InterPro" id="IPR050173">
    <property type="entry name" value="ABC_transporter_C-like"/>
</dbReference>
<dbReference type="EMBL" id="CAJNXB010005191">
    <property type="protein sequence ID" value="CAF3413007.1"/>
    <property type="molecule type" value="Genomic_DNA"/>
</dbReference>
<evidence type="ECO:0000256" key="4">
    <source>
        <dbReference type="ARBA" id="ARBA00022692"/>
    </source>
</evidence>
<organism evidence="13 14">
    <name type="scientific">Rotaria socialis</name>
    <dbReference type="NCBI Taxonomy" id="392032"/>
    <lineage>
        <taxon>Eukaryota</taxon>
        <taxon>Metazoa</taxon>
        <taxon>Spiralia</taxon>
        <taxon>Gnathifera</taxon>
        <taxon>Rotifera</taxon>
        <taxon>Eurotatoria</taxon>
        <taxon>Bdelloidea</taxon>
        <taxon>Philodinida</taxon>
        <taxon>Philodinidae</taxon>
        <taxon>Rotaria</taxon>
    </lineage>
</organism>
<feature type="transmembrane region" description="Helical" evidence="10">
    <location>
        <begin position="124"/>
        <end position="144"/>
    </location>
</feature>
<dbReference type="Gene3D" id="1.20.1560.10">
    <property type="entry name" value="ABC transporter type 1, transmembrane domain"/>
    <property type="match status" value="2"/>
</dbReference>
<dbReference type="InterPro" id="IPR003593">
    <property type="entry name" value="AAA+_ATPase"/>
</dbReference>
<keyword evidence="4 10" id="KW-0812">Transmembrane</keyword>
<feature type="transmembrane region" description="Helical" evidence="10">
    <location>
        <begin position="231"/>
        <end position="254"/>
    </location>
</feature>
<feature type="transmembrane region" description="Helical" evidence="10">
    <location>
        <begin position="207"/>
        <end position="225"/>
    </location>
</feature>
<keyword evidence="6" id="KW-0547">Nucleotide-binding</keyword>
<dbReference type="GO" id="GO:0016020">
    <property type="term" value="C:membrane"/>
    <property type="evidence" value="ECO:0007669"/>
    <property type="project" value="UniProtKB-SubCell"/>
</dbReference>
<feature type="domain" description="ABC transmembrane type-1" evidence="12">
    <location>
        <begin position="825"/>
        <end position="1033"/>
    </location>
</feature>
<keyword evidence="5" id="KW-0677">Repeat</keyword>
<evidence type="ECO:0000256" key="5">
    <source>
        <dbReference type="ARBA" id="ARBA00022737"/>
    </source>
</evidence>
<dbReference type="GO" id="GO:0005524">
    <property type="term" value="F:ATP binding"/>
    <property type="evidence" value="ECO:0007669"/>
    <property type="project" value="UniProtKB-KW"/>
</dbReference>
<feature type="transmembrane region" description="Helical" evidence="10">
    <location>
        <begin position="806"/>
        <end position="827"/>
    </location>
</feature>
<dbReference type="InterPro" id="IPR017871">
    <property type="entry name" value="ABC_transporter-like_CS"/>
</dbReference>
<dbReference type="InterPro" id="IPR011527">
    <property type="entry name" value="ABC1_TM_dom"/>
</dbReference>
<dbReference type="CDD" id="cd03250">
    <property type="entry name" value="ABCC_MRP_domain1"/>
    <property type="match status" value="1"/>
</dbReference>
<reference evidence="13" key="1">
    <citation type="submission" date="2021-02" db="EMBL/GenBank/DDBJ databases">
        <authorList>
            <person name="Nowell W R."/>
        </authorList>
    </citation>
    <scope>NUCLEOTIDE SEQUENCE</scope>
</reference>
<evidence type="ECO:0000256" key="2">
    <source>
        <dbReference type="ARBA" id="ARBA00009726"/>
    </source>
</evidence>
<dbReference type="SUPFAM" id="SSF52540">
    <property type="entry name" value="P-loop containing nucleoside triphosphate hydrolases"/>
    <property type="match status" value="2"/>
</dbReference>
<dbReference type="FunFam" id="3.40.50.300:FF:000163">
    <property type="entry name" value="Multidrug resistance-associated protein member 4"/>
    <property type="match status" value="1"/>
</dbReference>
<feature type="domain" description="ABC transporter" evidence="11">
    <location>
        <begin position="417"/>
        <end position="637"/>
    </location>
</feature>
<comment type="similarity">
    <text evidence="2">Belongs to the ABC transporter superfamily. ABCC family. Conjugate transporter (TC 3.A.1.208) subfamily.</text>
</comment>
<accession>A0A818BAG1</accession>
<gene>
    <name evidence="13" type="ORF">TIS948_LOCUS28761</name>
</gene>
<comment type="subcellular location">
    <subcellularLocation>
        <location evidence="1">Membrane</location>
        <topology evidence="1">Multi-pass membrane protein</topology>
    </subcellularLocation>
</comment>
<dbReference type="FunFam" id="3.40.50.300:FF:000973">
    <property type="entry name" value="Multidrug resistance-associated protein 4"/>
    <property type="match status" value="1"/>
</dbReference>
<name>A0A818BAG1_9BILA</name>
<feature type="transmembrane region" description="Helical" evidence="10">
    <location>
        <begin position="90"/>
        <end position="112"/>
    </location>
</feature>
<dbReference type="InterPro" id="IPR036640">
    <property type="entry name" value="ABC1_TM_sf"/>
</dbReference>
<evidence type="ECO:0000256" key="8">
    <source>
        <dbReference type="ARBA" id="ARBA00022989"/>
    </source>
</evidence>
<feature type="transmembrane region" description="Helical" evidence="10">
    <location>
        <begin position="769"/>
        <end position="794"/>
    </location>
</feature>
<evidence type="ECO:0000313" key="14">
    <source>
        <dbReference type="Proteomes" id="UP000663825"/>
    </source>
</evidence>
<dbReference type="SUPFAM" id="SSF90123">
    <property type="entry name" value="ABC transporter transmembrane region"/>
    <property type="match status" value="2"/>
</dbReference>
<dbReference type="Gene3D" id="3.40.50.300">
    <property type="entry name" value="P-loop containing nucleotide triphosphate hydrolases"/>
    <property type="match status" value="2"/>
</dbReference>
<dbReference type="Pfam" id="PF00664">
    <property type="entry name" value="ABC_membrane"/>
    <property type="match status" value="2"/>
</dbReference>
<dbReference type="PANTHER" id="PTHR24223">
    <property type="entry name" value="ATP-BINDING CASSETTE SUB-FAMILY C"/>
    <property type="match status" value="1"/>
</dbReference>
<evidence type="ECO:0000256" key="3">
    <source>
        <dbReference type="ARBA" id="ARBA00022448"/>
    </source>
</evidence>
<evidence type="ECO:0000256" key="1">
    <source>
        <dbReference type="ARBA" id="ARBA00004141"/>
    </source>
</evidence>
<dbReference type="PROSITE" id="PS50929">
    <property type="entry name" value="ABC_TM1F"/>
    <property type="match status" value="2"/>
</dbReference>
<proteinExistence type="inferred from homology"/>
<feature type="transmembrane region" description="Helical" evidence="10">
    <location>
        <begin position="977"/>
        <end position="995"/>
    </location>
</feature>
<dbReference type="PROSITE" id="PS50893">
    <property type="entry name" value="ABC_TRANSPORTER_2"/>
    <property type="match status" value="2"/>
</dbReference>
<dbReference type="GO" id="GO:0140359">
    <property type="term" value="F:ABC-type transporter activity"/>
    <property type="evidence" value="ECO:0007669"/>
    <property type="project" value="InterPro"/>
</dbReference>
<feature type="domain" description="ABC transporter" evidence="11">
    <location>
        <begin position="1071"/>
        <end position="1306"/>
    </location>
</feature>
<feature type="transmembrane region" description="Helical" evidence="10">
    <location>
        <begin position="698"/>
        <end position="725"/>
    </location>
</feature>
<sequence>MKSYQSNPSPFLYANKWSQIFHNWISVLINLSHKQGTVYLNDVYDILPEYESKQLTDTLQNNWFDELKRSPQNPSLLRATIRTLGWEPMMIGLLFIPNKISTLIQLLLIVYIMEFFKPCSTMSIPFVCFLAILMSLTVMSFSFFHHRYYYLAEIFSIRMRIAYQGLIFRKVLRLSSRSLNTLSSGEITNLFSNDATQIQMILISFNYLWSTPLDIIVMVVLFWHFMNYISLIAIGYTILIVLIATLIGHIAVYYRTKILEVTDKRVKIMAEIIKSMRIVKMYCWESAFNREVRFVRKHEIVRYAIRFIFDSIQIIFTQTYITVSFLIIFGIMWLLSMHFDTGLFAVASCMLGYLEISLMEFGMGMHDLVHYAAAEKRIQKFLLLDEFEKDRRSKSTVSETVDYGLDNQMTSSSKVECHISQAYWEMDGLFSLKNVIFHADPGDLICVIGPVGSGKSSLLQTLTNEITFLNGSIQLQDSFCYVPQEPWIFSSTIKENIIFGEEYNSKKFQRVIQAVALDTDFAQLPNGANTLVGDQGVMLSGGQKARVNMARALYRNTDIYLLDDPLSAVDVQVSKHLFERCIKDYLHEKICILVTHQIQFLQDATKIIVLNNGEMVHMGTYSELLESSSSFSNLLKKINQQEHKEHSKDTRIQSISRYVSVSESISEEKQLLLSDDLETKAKGSVNWRVYVEYLRAGAGLILGLILLISVFSMREAIFFFCNWWLAEWSEDKDYRRDQVRNCTEDSNKKMNEIRSMNSQEWAHHQRWRFYFYCGIACILVILTLLRTITLKVICLNASRVLHNKCVFSQILILLMLIASIVFGYRMFQRIIHCPISFFDLNPIGRILNRFTKDMAIVDEELPKTIFDFLPCFFQVIGIMILVSWLNPWAFIPSGIATMCMLYIRYRFAHCSRDLKRLEGITRSPFYSYLTSTIHGLKVIRSCHAENVCASEFFSHVDTNTRVEYLFLTTSRWAVIRFDWVTVFFVAIVTLLGIGLRVFGRQFSSADIALTLSYSLSLMGLLQWTIRQSVDIETKMTSVERILEYCSLGQETSVQRLPKYEPSINWPSHGRIVFDNVSISYFQDSPLVLRGISLNIEPGEKIGIIGRTGSGKSSFIQALFQMAILVDGHIQIDNVDIATVELYDVRNRISIIPQDPVLFHGTMRSNLDQFGHYSDAEIWNALEQVQLKSLVRNSMPNGLLSSVNESGSNLSVGQKQLVCLARAILKKSKILVIDEATANVDNATDELIQRAICDQFKACTVLTIAHRLRTVIDSDRIMVLSNGELVEFDTPETLLSDVQSHFAILVEQTGTNEADYLRTIANLKLSMNKSKEQ</sequence>
<evidence type="ECO:0000256" key="6">
    <source>
        <dbReference type="ARBA" id="ARBA00022741"/>
    </source>
</evidence>
<keyword evidence="9 10" id="KW-0472">Membrane</keyword>
<evidence type="ECO:0000256" key="9">
    <source>
        <dbReference type="ARBA" id="ARBA00023136"/>
    </source>
</evidence>
<dbReference type="PANTHER" id="PTHR24223:SF456">
    <property type="entry name" value="MULTIDRUG RESISTANCE-ASSOCIATED PROTEIN LETHAL(2)03659"/>
    <property type="match status" value="1"/>
</dbReference>
<dbReference type="OrthoDB" id="6500128at2759"/>
<comment type="caution">
    <text evidence="13">The sequence shown here is derived from an EMBL/GenBank/DDBJ whole genome shotgun (WGS) entry which is preliminary data.</text>
</comment>
<dbReference type="PROSITE" id="PS00211">
    <property type="entry name" value="ABC_TRANSPORTER_1"/>
    <property type="match status" value="2"/>
</dbReference>
<evidence type="ECO:0000259" key="12">
    <source>
        <dbReference type="PROSITE" id="PS50929"/>
    </source>
</evidence>
<keyword evidence="3" id="KW-0813">Transport</keyword>
<feature type="transmembrane region" description="Helical" evidence="10">
    <location>
        <begin position="872"/>
        <end position="903"/>
    </location>
</feature>
<dbReference type="GO" id="GO:0016887">
    <property type="term" value="F:ATP hydrolysis activity"/>
    <property type="evidence" value="ECO:0007669"/>
    <property type="project" value="InterPro"/>
</dbReference>